<dbReference type="STRING" id="1235802.C823_04073"/>
<evidence type="ECO:0000313" key="2">
    <source>
        <dbReference type="Proteomes" id="UP000012589"/>
    </source>
</evidence>
<comment type="caution">
    <text evidence="1">The sequence shown here is derived from an EMBL/GenBank/DDBJ whole genome shotgun (WGS) entry which is preliminary data.</text>
</comment>
<keyword evidence="2" id="KW-1185">Reference proteome</keyword>
<dbReference type="HOGENOM" id="CLU_3168225_0_0_9"/>
<gene>
    <name evidence="1" type="ORF">C823_04073</name>
</gene>
<accession>N2A1H0</accession>
<evidence type="ECO:0000313" key="1">
    <source>
        <dbReference type="EMBL" id="EMZ21986.1"/>
    </source>
</evidence>
<organism evidence="1 2">
    <name type="scientific">Eubacterium plexicaudatum ASF492</name>
    <dbReference type="NCBI Taxonomy" id="1235802"/>
    <lineage>
        <taxon>Bacteria</taxon>
        <taxon>Bacillati</taxon>
        <taxon>Bacillota</taxon>
        <taxon>Clostridia</taxon>
        <taxon>Eubacteriales</taxon>
        <taxon>Eubacteriaceae</taxon>
        <taxon>Eubacterium</taxon>
    </lineage>
</organism>
<dbReference type="PATRIC" id="fig|1235802.3.peg.4317"/>
<dbReference type="AlphaFoldDB" id="N2A1H0"/>
<dbReference type="Proteomes" id="UP000012589">
    <property type="component" value="Unassembled WGS sequence"/>
</dbReference>
<name>N2A1H0_9FIRM</name>
<sequence>MLKHNAGLDKKFFHTEKQAEIEETTDISIDISTKYEINDEKINLSTF</sequence>
<dbReference type="EMBL" id="AQFT01000124">
    <property type="protein sequence ID" value="EMZ21986.1"/>
    <property type="molecule type" value="Genomic_DNA"/>
</dbReference>
<protein>
    <submittedName>
        <fullName evidence="1">Uncharacterized protein</fullName>
    </submittedName>
</protein>
<reference evidence="1 2" key="1">
    <citation type="journal article" date="2014" name="Genome Announc.">
        <title>Draft genome sequences of the altered schaedler flora, a defined bacterial community from gnotobiotic mice.</title>
        <authorList>
            <person name="Wannemuehler M.J."/>
            <person name="Overstreet A.M."/>
            <person name="Ward D.V."/>
            <person name="Phillips G.J."/>
        </authorList>
    </citation>
    <scope>NUCLEOTIDE SEQUENCE [LARGE SCALE GENOMIC DNA]</scope>
    <source>
        <strain evidence="1 2">ASF492</strain>
    </source>
</reference>
<proteinExistence type="predicted"/>